<dbReference type="PANTHER" id="PTHR12526">
    <property type="entry name" value="GLYCOSYLTRANSFERASE"/>
    <property type="match status" value="1"/>
</dbReference>
<dbReference type="GO" id="GO:1901135">
    <property type="term" value="P:carbohydrate derivative metabolic process"/>
    <property type="evidence" value="ECO:0007669"/>
    <property type="project" value="UniProtKB-ARBA"/>
</dbReference>
<keyword evidence="2" id="KW-0328">Glycosyltransferase</keyword>
<evidence type="ECO:0000313" key="3">
    <source>
        <dbReference type="Proteomes" id="UP000683421"/>
    </source>
</evidence>
<dbReference type="PANTHER" id="PTHR12526:SF637">
    <property type="entry name" value="GLYCOSYLTRANSFERASE EPSF-RELATED"/>
    <property type="match status" value="1"/>
</dbReference>
<accession>A0AAJ4TKC9</accession>
<name>A0AAJ4TKC9_9GAMM</name>
<dbReference type="GO" id="GO:0016757">
    <property type="term" value="F:glycosyltransferase activity"/>
    <property type="evidence" value="ECO:0007669"/>
    <property type="project" value="UniProtKB-KW"/>
</dbReference>
<evidence type="ECO:0000313" key="2">
    <source>
        <dbReference type="EMBL" id="QWU98698.1"/>
    </source>
</evidence>
<reference evidence="2 3" key="1">
    <citation type="submission" date="2021-06" db="EMBL/GenBank/DDBJ databases">
        <title>Ulceroglandular infection and bacteremia caused by Francisella salimarina in an immunocompromised patient, France.</title>
        <authorList>
            <person name="Hennebique A."/>
            <person name="Caspar Y."/>
            <person name="Maurin M."/>
            <person name="Boisset S."/>
            <person name="Pelloux I."/>
            <person name="Gallego-Hernanz M.P."/>
            <person name="Burucoa C."/>
            <person name="Cazenave-Roblot F."/>
            <person name="Plouzeau C."/>
            <person name="Rammaert B."/>
        </authorList>
    </citation>
    <scope>NUCLEOTIDE SEQUENCE [LARGE SCALE GENOMIC DNA]</scope>
    <source>
        <strain evidence="2 3">CHUGA-F75</strain>
    </source>
</reference>
<gene>
    <name evidence="2" type="ORF">KQR59_06185</name>
</gene>
<dbReference type="Gene3D" id="3.40.50.2000">
    <property type="entry name" value="Glycogen Phosphorylase B"/>
    <property type="match status" value="2"/>
</dbReference>
<feature type="domain" description="Glycosyl transferase family 1" evidence="1">
    <location>
        <begin position="174"/>
        <end position="324"/>
    </location>
</feature>
<protein>
    <submittedName>
        <fullName evidence="2">Glycosyltransferase</fullName>
        <ecNumber evidence="2">2.4.-.-</ecNumber>
    </submittedName>
</protein>
<proteinExistence type="predicted"/>
<dbReference type="KEGG" id="fsr:KQR59_06185"/>
<dbReference type="Pfam" id="PF00534">
    <property type="entry name" value="Glycos_transf_1"/>
    <property type="match status" value="1"/>
</dbReference>
<keyword evidence="2" id="KW-0808">Transferase</keyword>
<dbReference type="AlphaFoldDB" id="A0AAJ4TKC9"/>
<evidence type="ECO:0000259" key="1">
    <source>
        <dbReference type="Pfam" id="PF00534"/>
    </source>
</evidence>
<organism evidence="2 3">
    <name type="scientific">Francisella salimarina</name>
    <dbReference type="NCBI Taxonomy" id="2599927"/>
    <lineage>
        <taxon>Bacteria</taxon>
        <taxon>Pseudomonadati</taxon>
        <taxon>Pseudomonadota</taxon>
        <taxon>Gammaproteobacteria</taxon>
        <taxon>Thiotrichales</taxon>
        <taxon>Francisellaceae</taxon>
        <taxon>Francisella</taxon>
    </lineage>
</organism>
<dbReference type="RefSeq" id="WP_146421977.1">
    <property type="nucleotide sequence ID" value="NZ_CP076680.1"/>
</dbReference>
<dbReference type="EMBL" id="CP076680">
    <property type="protein sequence ID" value="QWU98698.1"/>
    <property type="molecule type" value="Genomic_DNA"/>
</dbReference>
<dbReference type="InterPro" id="IPR001296">
    <property type="entry name" value="Glyco_trans_1"/>
</dbReference>
<keyword evidence="3" id="KW-1185">Reference proteome</keyword>
<dbReference type="EC" id="2.4.-.-" evidence="2"/>
<dbReference type="SUPFAM" id="SSF53756">
    <property type="entry name" value="UDP-Glycosyltransferase/glycogen phosphorylase"/>
    <property type="match status" value="1"/>
</dbReference>
<sequence length="354" mass="40803">MKKVLILSNASGYGGAEKSIELVIQELVKLYRVDVLVENDEHENSISKKANIISLPKGNKILSIVKSLNIILNLCKTNTYCNILINTNKGAFFISILSFLGLFKKTNILIYIRDFQWKYQHFISFFLKRKNVKYIITTKAFFDYKSFFSKKIIDSYEIIPNWTSEPILGEKEIVDRKIILLPAMINRWKGIDYLIESSKKIENIVIFEIWIIGKIIDNEYFKELKDLIDRLELSDKVKFFSYKKDLSYYYNNADVVVNSSISKYGGPETFGRTIIEAWSYGKPVISFDCGGPRYLIEDGVNGYLVKEANVTALALALEKVFSEGSDLGMNAYYTYCEKYSKKAVIKQLLNIFTN</sequence>
<dbReference type="Proteomes" id="UP000683421">
    <property type="component" value="Chromosome"/>
</dbReference>